<proteinExistence type="inferred from homology"/>
<dbReference type="Proteomes" id="UP000265520">
    <property type="component" value="Unassembled WGS sequence"/>
</dbReference>
<dbReference type="GO" id="GO:0006508">
    <property type="term" value="P:proteolysis"/>
    <property type="evidence" value="ECO:0007669"/>
    <property type="project" value="InterPro"/>
</dbReference>
<evidence type="ECO:0000313" key="8">
    <source>
        <dbReference type="Proteomes" id="UP000265520"/>
    </source>
</evidence>
<name>A0A392QTW4_9FABA</name>
<comment type="caution">
    <text evidence="4">Lacks conserved residue(s) required for the propagation of feature annotation.</text>
</comment>
<evidence type="ECO:0000256" key="4">
    <source>
        <dbReference type="PROSITE-ProRule" id="PRU01240"/>
    </source>
</evidence>
<feature type="region of interest" description="Disordered" evidence="5">
    <location>
        <begin position="1"/>
        <end position="20"/>
    </location>
</feature>
<dbReference type="GO" id="GO:0004252">
    <property type="term" value="F:serine-type endopeptidase activity"/>
    <property type="evidence" value="ECO:0007669"/>
    <property type="project" value="InterPro"/>
</dbReference>
<dbReference type="PANTHER" id="PTHR10795">
    <property type="entry name" value="PROPROTEIN CONVERTASE SUBTILISIN/KEXIN"/>
    <property type="match status" value="1"/>
</dbReference>
<feature type="compositionally biased region" description="Basic and acidic residues" evidence="5">
    <location>
        <begin position="1"/>
        <end position="16"/>
    </location>
</feature>
<comment type="caution">
    <text evidence="7">The sequence shown here is derived from an EMBL/GenBank/DDBJ whole genome shotgun (WGS) entry which is preliminary data.</text>
</comment>
<reference evidence="7 8" key="1">
    <citation type="journal article" date="2018" name="Front. Plant Sci.">
        <title>Red Clover (Trifolium pratense) and Zigzag Clover (T. medium) - A Picture of Genomic Similarities and Differences.</title>
        <authorList>
            <person name="Dluhosova J."/>
            <person name="Istvanek J."/>
            <person name="Nedelnik J."/>
            <person name="Repkova J."/>
        </authorList>
    </citation>
    <scope>NUCLEOTIDE SEQUENCE [LARGE SCALE GENOMIC DNA]</scope>
    <source>
        <strain evidence="8">cv. 10/8</strain>
        <tissue evidence="7">Leaf</tissue>
    </source>
</reference>
<feature type="non-terminal residue" evidence="7">
    <location>
        <position position="124"/>
    </location>
</feature>
<comment type="subcellular location">
    <subcellularLocation>
        <location evidence="1">Secreted</location>
    </subcellularLocation>
</comment>
<evidence type="ECO:0000256" key="1">
    <source>
        <dbReference type="ARBA" id="ARBA00004613"/>
    </source>
</evidence>
<dbReference type="PROSITE" id="PS51892">
    <property type="entry name" value="SUBTILASE"/>
    <property type="match status" value="1"/>
</dbReference>
<evidence type="ECO:0000313" key="7">
    <source>
        <dbReference type="EMBL" id="MCI26685.1"/>
    </source>
</evidence>
<dbReference type="InterPro" id="IPR000209">
    <property type="entry name" value="Peptidase_S8/S53_dom"/>
</dbReference>
<dbReference type="SUPFAM" id="SSF52743">
    <property type="entry name" value="Subtilisin-like"/>
    <property type="match status" value="1"/>
</dbReference>
<comment type="similarity">
    <text evidence="2 4">Belongs to the peptidase S8 family.</text>
</comment>
<evidence type="ECO:0000256" key="3">
    <source>
        <dbReference type="ARBA" id="ARBA00022729"/>
    </source>
</evidence>
<dbReference type="InterPro" id="IPR036852">
    <property type="entry name" value="Peptidase_S8/S53_dom_sf"/>
</dbReference>
<dbReference type="EMBL" id="LXQA010154721">
    <property type="protein sequence ID" value="MCI26685.1"/>
    <property type="molecule type" value="Genomic_DNA"/>
</dbReference>
<evidence type="ECO:0000259" key="6">
    <source>
        <dbReference type="Pfam" id="PF00082"/>
    </source>
</evidence>
<keyword evidence="8" id="KW-1185">Reference proteome</keyword>
<keyword evidence="3" id="KW-0732">Signal</keyword>
<feature type="domain" description="Peptidase S8/S53" evidence="6">
    <location>
        <begin position="4"/>
        <end position="119"/>
    </location>
</feature>
<organism evidence="7 8">
    <name type="scientific">Trifolium medium</name>
    <dbReference type="NCBI Taxonomy" id="97028"/>
    <lineage>
        <taxon>Eukaryota</taxon>
        <taxon>Viridiplantae</taxon>
        <taxon>Streptophyta</taxon>
        <taxon>Embryophyta</taxon>
        <taxon>Tracheophyta</taxon>
        <taxon>Spermatophyta</taxon>
        <taxon>Magnoliopsida</taxon>
        <taxon>eudicotyledons</taxon>
        <taxon>Gunneridae</taxon>
        <taxon>Pentapetalae</taxon>
        <taxon>rosids</taxon>
        <taxon>fabids</taxon>
        <taxon>Fabales</taxon>
        <taxon>Fabaceae</taxon>
        <taxon>Papilionoideae</taxon>
        <taxon>50 kb inversion clade</taxon>
        <taxon>NPAAA clade</taxon>
        <taxon>Hologalegina</taxon>
        <taxon>IRL clade</taxon>
        <taxon>Trifolieae</taxon>
        <taxon>Trifolium</taxon>
    </lineage>
</organism>
<evidence type="ECO:0000256" key="5">
    <source>
        <dbReference type="SAM" id="MobiDB-lite"/>
    </source>
</evidence>
<accession>A0A392QTW4</accession>
<sequence length="124" mass="12746">MTKDYIDSPRDSEGHGTHAASIATGNPVKMASMLGFAQGTIRGGVPSARIAVYKVCWATCFDANILHAFDDAIADGVDLLSVSIGGDSIENIHLTDGISVGAFHAVRHGVLTVVAAGNSGPRPS</sequence>
<dbReference type="GO" id="GO:0005576">
    <property type="term" value="C:extracellular region"/>
    <property type="evidence" value="ECO:0007669"/>
    <property type="project" value="UniProtKB-SubCell"/>
</dbReference>
<dbReference type="Gene3D" id="3.40.50.200">
    <property type="entry name" value="Peptidase S8/S53 domain"/>
    <property type="match status" value="1"/>
</dbReference>
<dbReference type="InterPro" id="IPR045051">
    <property type="entry name" value="SBT"/>
</dbReference>
<evidence type="ECO:0000256" key="2">
    <source>
        <dbReference type="ARBA" id="ARBA00011073"/>
    </source>
</evidence>
<protein>
    <submittedName>
        <fullName evidence="7">Cucumisin-like</fullName>
    </submittedName>
</protein>
<dbReference type="Pfam" id="PF00082">
    <property type="entry name" value="Peptidase_S8"/>
    <property type="match status" value="1"/>
</dbReference>
<dbReference type="AlphaFoldDB" id="A0A392QTW4"/>